<dbReference type="PROSITE" id="PS50112">
    <property type="entry name" value="PAS"/>
    <property type="match status" value="1"/>
</dbReference>
<dbReference type="SMART" id="SM00388">
    <property type="entry name" value="HisKA"/>
    <property type="match status" value="1"/>
</dbReference>
<feature type="domain" description="Histidine kinase" evidence="6">
    <location>
        <begin position="707"/>
        <end position="892"/>
    </location>
</feature>
<evidence type="ECO:0000259" key="8">
    <source>
        <dbReference type="PROSITE" id="PS50113"/>
    </source>
</evidence>
<dbReference type="PROSITE" id="PS50109">
    <property type="entry name" value="HIS_KIN"/>
    <property type="match status" value="1"/>
</dbReference>
<dbReference type="NCBIfam" id="TIGR00229">
    <property type="entry name" value="sensory_box"/>
    <property type="match status" value="1"/>
</dbReference>
<dbReference type="InterPro" id="IPR036890">
    <property type="entry name" value="HATPase_C_sf"/>
</dbReference>
<dbReference type="InterPro" id="IPR013655">
    <property type="entry name" value="PAS_fold_3"/>
</dbReference>
<dbReference type="SMART" id="SM00387">
    <property type="entry name" value="HATPase_c"/>
    <property type="match status" value="1"/>
</dbReference>
<dbReference type="Gene3D" id="3.30.565.10">
    <property type="entry name" value="Histidine kinase-like ATPase, C-terminal domain"/>
    <property type="match status" value="1"/>
</dbReference>
<reference evidence="9 10" key="1">
    <citation type="submission" date="2020-04" db="EMBL/GenBank/DDBJ databases">
        <title>Genome sequencing of novel species.</title>
        <authorList>
            <person name="Heo J."/>
            <person name="Kim S.-J."/>
            <person name="Kim J.-S."/>
            <person name="Hong S.-B."/>
            <person name="Kwon S.-W."/>
        </authorList>
    </citation>
    <scope>NUCLEOTIDE SEQUENCE [LARGE SCALE GENOMIC DNA]</scope>
    <source>
        <strain evidence="9 10">CJU-R4</strain>
    </source>
</reference>
<keyword evidence="5" id="KW-0418">Kinase</keyword>
<dbReference type="Gene3D" id="3.30.450.40">
    <property type="match status" value="1"/>
</dbReference>
<dbReference type="InterPro" id="IPR029016">
    <property type="entry name" value="GAF-like_dom_sf"/>
</dbReference>
<keyword evidence="3" id="KW-0597">Phosphoprotein</keyword>
<dbReference type="InterPro" id="IPR000014">
    <property type="entry name" value="PAS"/>
</dbReference>
<accession>A0A7L5DGN7</accession>
<dbReference type="SUPFAM" id="SSF55785">
    <property type="entry name" value="PYP-like sensor domain (PAS domain)"/>
    <property type="match status" value="4"/>
</dbReference>
<dbReference type="CDD" id="cd00082">
    <property type="entry name" value="HisKA"/>
    <property type="match status" value="1"/>
</dbReference>
<dbReference type="SMART" id="SM00091">
    <property type="entry name" value="PAS"/>
    <property type="match status" value="3"/>
</dbReference>
<comment type="catalytic activity">
    <reaction evidence="1">
        <text>ATP + protein L-histidine = ADP + protein N-phospho-L-histidine.</text>
        <dbReference type="EC" id="2.7.13.3"/>
    </reaction>
</comment>
<gene>
    <name evidence="9" type="ORF">HH216_02190</name>
</gene>
<dbReference type="InterPro" id="IPR036097">
    <property type="entry name" value="HisK_dim/P_sf"/>
</dbReference>
<dbReference type="InterPro" id="IPR005467">
    <property type="entry name" value="His_kinase_dom"/>
</dbReference>
<evidence type="ECO:0000256" key="5">
    <source>
        <dbReference type="ARBA" id="ARBA00022777"/>
    </source>
</evidence>
<dbReference type="InterPro" id="IPR003018">
    <property type="entry name" value="GAF"/>
</dbReference>
<organism evidence="9 10">
    <name type="scientific">Spirosoma rhododendri</name>
    <dbReference type="NCBI Taxonomy" id="2728024"/>
    <lineage>
        <taxon>Bacteria</taxon>
        <taxon>Pseudomonadati</taxon>
        <taxon>Bacteroidota</taxon>
        <taxon>Cytophagia</taxon>
        <taxon>Cytophagales</taxon>
        <taxon>Cytophagaceae</taxon>
        <taxon>Spirosoma</taxon>
    </lineage>
</organism>
<evidence type="ECO:0000313" key="10">
    <source>
        <dbReference type="Proteomes" id="UP000501128"/>
    </source>
</evidence>
<evidence type="ECO:0000259" key="7">
    <source>
        <dbReference type="PROSITE" id="PS50112"/>
    </source>
</evidence>
<dbReference type="SUPFAM" id="SSF55874">
    <property type="entry name" value="ATPase domain of HSP90 chaperone/DNA topoisomerase II/histidine kinase"/>
    <property type="match status" value="1"/>
</dbReference>
<dbReference type="PANTHER" id="PTHR43304:SF1">
    <property type="entry name" value="PAC DOMAIN-CONTAINING PROTEIN"/>
    <property type="match status" value="1"/>
</dbReference>
<dbReference type="Pfam" id="PF13426">
    <property type="entry name" value="PAS_9"/>
    <property type="match status" value="1"/>
</dbReference>
<protein>
    <recommendedName>
        <fullName evidence="2">histidine kinase</fullName>
        <ecNumber evidence="2">2.7.13.3</ecNumber>
    </recommendedName>
</protein>
<dbReference type="PANTHER" id="PTHR43304">
    <property type="entry name" value="PHYTOCHROME-LIKE PROTEIN CPH1"/>
    <property type="match status" value="1"/>
</dbReference>
<keyword evidence="4" id="KW-0808">Transferase</keyword>
<evidence type="ECO:0000256" key="3">
    <source>
        <dbReference type="ARBA" id="ARBA00022553"/>
    </source>
</evidence>
<dbReference type="PROSITE" id="PS50113">
    <property type="entry name" value="PAC"/>
    <property type="match status" value="1"/>
</dbReference>
<dbReference type="InterPro" id="IPR000700">
    <property type="entry name" value="PAS-assoc_C"/>
</dbReference>
<dbReference type="SUPFAM" id="SSF55781">
    <property type="entry name" value="GAF domain-like"/>
    <property type="match status" value="1"/>
</dbReference>
<dbReference type="Pfam" id="PF00512">
    <property type="entry name" value="HisKA"/>
    <property type="match status" value="1"/>
</dbReference>
<dbReference type="Pfam" id="PF08447">
    <property type="entry name" value="PAS_3"/>
    <property type="match status" value="1"/>
</dbReference>
<evidence type="ECO:0000256" key="2">
    <source>
        <dbReference type="ARBA" id="ARBA00012438"/>
    </source>
</evidence>
<dbReference type="InterPro" id="IPR035965">
    <property type="entry name" value="PAS-like_dom_sf"/>
</dbReference>
<evidence type="ECO:0000259" key="6">
    <source>
        <dbReference type="PROSITE" id="PS50109"/>
    </source>
</evidence>
<dbReference type="AlphaFoldDB" id="A0A7L5DGN7"/>
<dbReference type="CDD" id="cd00130">
    <property type="entry name" value="PAS"/>
    <property type="match status" value="1"/>
</dbReference>
<dbReference type="InterPro" id="IPR001610">
    <property type="entry name" value="PAC"/>
</dbReference>
<dbReference type="FunFam" id="3.30.450.20:FF:000099">
    <property type="entry name" value="Sensory box sensor histidine kinase"/>
    <property type="match status" value="1"/>
</dbReference>
<proteinExistence type="predicted"/>
<dbReference type="InterPro" id="IPR003661">
    <property type="entry name" value="HisK_dim/P_dom"/>
</dbReference>
<dbReference type="InterPro" id="IPR052162">
    <property type="entry name" value="Sensor_kinase/Photoreceptor"/>
</dbReference>
<feature type="domain" description="PAC" evidence="8">
    <location>
        <begin position="644"/>
        <end position="696"/>
    </location>
</feature>
<dbReference type="GO" id="GO:0000155">
    <property type="term" value="F:phosphorelay sensor kinase activity"/>
    <property type="evidence" value="ECO:0007669"/>
    <property type="project" value="InterPro"/>
</dbReference>
<dbReference type="InterPro" id="IPR003594">
    <property type="entry name" value="HATPase_dom"/>
</dbReference>
<dbReference type="SMART" id="SM00086">
    <property type="entry name" value="PAC"/>
    <property type="match status" value="1"/>
</dbReference>
<evidence type="ECO:0000256" key="1">
    <source>
        <dbReference type="ARBA" id="ARBA00000085"/>
    </source>
</evidence>
<dbReference type="Pfam" id="PF02518">
    <property type="entry name" value="HATPase_c"/>
    <property type="match status" value="1"/>
</dbReference>
<dbReference type="EC" id="2.7.13.3" evidence="2"/>
<evidence type="ECO:0000313" key="9">
    <source>
        <dbReference type="EMBL" id="QJD77359.1"/>
    </source>
</evidence>
<dbReference type="EMBL" id="CP051677">
    <property type="protein sequence ID" value="QJD77359.1"/>
    <property type="molecule type" value="Genomic_DNA"/>
</dbReference>
<keyword evidence="10" id="KW-1185">Reference proteome</keyword>
<feature type="domain" description="PAS" evidence="7">
    <location>
        <begin position="571"/>
        <end position="641"/>
    </location>
</feature>
<name>A0A7L5DGN7_9BACT</name>
<evidence type="ECO:0000256" key="4">
    <source>
        <dbReference type="ARBA" id="ARBA00022679"/>
    </source>
</evidence>
<dbReference type="KEGG" id="srho:HH216_02190"/>
<dbReference type="SUPFAM" id="SSF47384">
    <property type="entry name" value="Homodimeric domain of signal transducing histidine kinase"/>
    <property type="match status" value="1"/>
</dbReference>
<dbReference type="Gene3D" id="1.10.287.130">
    <property type="match status" value="1"/>
</dbReference>
<dbReference type="SMART" id="SM00065">
    <property type="entry name" value="GAF"/>
    <property type="match status" value="1"/>
</dbReference>
<sequence length="892" mass="100912">MASSSQPNKQADDLLAAQKLLRATLDSSMDMIQVFEAVRNQQGQIVDFTWILNNHAAEKIYGDVVGKSLLQHQPGVVEEGIFEAFKHAVETGQPQQYEKHYVHEQFDGWFHQSVVRLNDGVATTTTDITSRKKAEQQLRESKTLLQDVIDAPRIGMAVYRAVRNDEGDIVDFLHEYINRASIQMLGGEDFTGRLFTAHGDNAVVQLPQFIDVICSGQANGYVREAQFRGRKVWFAITNTSLGEDRLVHTWEDVTERKQAEAEILRLNDEIARKATDKYYTIFNSIDAGFVIHEMIRDESGRSIDFRLMEVNPTFTRQTGLGTDTVGMRASEFLHNLEQFWIDTFDRVARSGIPEQVEDYNQATNRWYNVHISRVGGQDRQVAVLFEDMTERKQRETGRELLMNIAQDLGQLTDEAQIIRSVGTRLAAHLGITCYHYVDIDEDRDQVTVRHFWHANEVPPLLGTHPLRAFVSPAALTAWRAGMPTIINDIEREVPDGTPEAAVLKAGAAAQQISAFIATGLSHEGKWKAYFAIADSRPREWTAVEIELVQEVAGQLLPRIERVRAEEALRQSQKRFESIANLVPDLLWDSQPDGSTNWYNQRWLEYTGQRLEEAIGYGWTDAIHPDDRDGSAQRYAQAVAASTSLRQEHRIRRHDGSYRWFAVNATPLKDETGQVVSMYGAATDIHESKRLEATLRETDRRKDEFLAMLAHELRNPMATLRSGLTLLDLTTTDETTRPTVAMMERQIDHLVRMVDDLLDVGRISRGKIELHKERVNFVELVQQAVASCQPLFAQGKKLHLQVPPAPIELDGDATRLTQIVTNLLTNSARYTGEQGQIWLSLEHNAGRPDHPEAILRVRDNGIGIAADHLSAIFELFVQVDNSTARSRGGWAWA</sequence>
<dbReference type="Proteomes" id="UP000501128">
    <property type="component" value="Chromosome"/>
</dbReference>
<dbReference type="Gene3D" id="3.30.450.20">
    <property type="entry name" value="PAS domain"/>
    <property type="match status" value="4"/>
</dbReference>